<evidence type="ECO:0000256" key="7">
    <source>
        <dbReference type="ARBA" id="ARBA00023136"/>
    </source>
</evidence>
<accession>A0AAU9JXS2</accession>
<name>A0AAU9JXS2_9CILI</name>
<evidence type="ECO:0000256" key="10">
    <source>
        <dbReference type="SAM" id="Phobius"/>
    </source>
</evidence>
<feature type="repeat" description="Solcar" evidence="8">
    <location>
        <begin position="199"/>
        <end position="280"/>
    </location>
</feature>
<feature type="repeat" description="Solcar" evidence="8">
    <location>
        <begin position="110"/>
        <end position="190"/>
    </location>
</feature>
<evidence type="ECO:0000256" key="5">
    <source>
        <dbReference type="ARBA" id="ARBA00022737"/>
    </source>
</evidence>
<keyword evidence="6 10" id="KW-1133">Transmembrane helix</keyword>
<dbReference type="GO" id="GO:0006862">
    <property type="term" value="P:nucleotide transport"/>
    <property type="evidence" value="ECO:0007669"/>
    <property type="project" value="InterPro"/>
</dbReference>
<evidence type="ECO:0000256" key="2">
    <source>
        <dbReference type="ARBA" id="ARBA00006375"/>
    </source>
</evidence>
<dbReference type="GO" id="GO:0016020">
    <property type="term" value="C:membrane"/>
    <property type="evidence" value="ECO:0007669"/>
    <property type="project" value="UniProtKB-SubCell"/>
</dbReference>
<comment type="caution">
    <text evidence="11">The sequence shown here is derived from an EMBL/GenBank/DDBJ whole genome shotgun (WGS) entry which is preliminary data.</text>
</comment>
<reference evidence="11" key="1">
    <citation type="submission" date="2021-09" db="EMBL/GenBank/DDBJ databases">
        <authorList>
            <consortium name="AG Swart"/>
            <person name="Singh M."/>
            <person name="Singh A."/>
            <person name="Seah K."/>
            <person name="Emmerich C."/>
        </authorList>
    </citation>
    <scope>NUCLEOTIDE SEQUENCE</scope>
    <source>
        <strain evidence="11">ATCC30299</strain>
    </source>
</reference>
<evidence type="ECO:0000313" key="11">
    <source>
        <dbReference type="EMBL" id="CAG9330784.1"/>
    </source>
</evidence>
<organism evidence="11 12">
    <name type="scientific">Blepharisma stoltei</name>
    <dbReference type="NCBI Taxonomy" id="1481888"/>
    <lineage>
        <taxon>Eukaryota</taxon>
        <taxon>Sar</taxon>
        <taxon>Alveolata</taxon>
        <taxon>Ciliophora</taxon>
        <taxon>Postciliodesmatophora</taxon>
        <taxon>Heterotrichea</taxon>
        <taxon>Heterotrichida</taxon>
        <taxon>Blepharismidae</taxon>
        <taxon>Blepharisma</taxon>
    </lineage>
</organism>
<dbReference type="AlphaFoldDB" id="A0AAU9JXS2"/>
<evidence type="ECO:0000313" key="12">
    <source>
        <dbReference type="Proteomes" id="UP001162131"/>
    </source>
</evidence>
<dbReference type="PANTHER" id="PTHR45683">
    <property type="entry name" value="MITOCHONDRIAL NICOTINAMIDE ADENINE DINUCLEOTIDE TRANSPORTER 1-RELATED-RELATED"/>
    <property type="match status" value="1"/>
</dbReference>
<comment type="subcellular location">
    <subcellularLocation>
        <location evidence="1">Membrane</location>
        <topology evidence="1">Multi-pass membrane protein</topology>
    </subcellularLocation>
</comment>
<sequence length="286" mass="32926">MNTSQCVKEILSQEEFMTIAINIITGLLAGGFVVLIFYPLEYLETSMHLRLVETRNIILGLKQEYSKGGMNQLYLGGNASILGHTIAWGFFFLIFEITSFYIGPEKFDRQTVMLCSFLGSSGYITMITPFTTLKTKLIVEKRYENSIMNALDDIINKQCVPKLYSGFSISLFYLLEGMIQFFVYQELRGLVEVDQNMSGIYLYFLICGIFSKFIGMSCTYPYRVLQTILQAKPGKVFVSILEMYKNEGIQAFYRGYWISLMRNLPPSGFLFMLLEAFRSYFHHILC</sequence>
<feature type="transmembrane region" description="Helical" evidence="10">
    <location>
        <begin position="163"/>
        <end position="184"/>
    </location>
</feature>
<dbReference type="Proteomes" id="UP001162131">
    <property type="component" value="Unassembled WGS sequence"/>
</dbReference>
<keyword evidence="3 9" id="KW-0813">Transport</keyword>
<dbReference type="Pfam" id="PF00153">
    <property type="entry name" value="Mito_carr"/>
    <property type="match status" value="3"/>
</dbReference>
<keyword evidence="5" id="KW-0677">Repeat</keyword>
<dbReference type="SUPFAM" id="SSF103506">
    <property type="entry name" value="Mitochondrial carrier"/>
    <property type="match status" value="1"/>
</dbReference>
<feature type="transmembrane region" description="Helical" evidence="10">
    <location>
        <begin position="81"/>
        <end position="103"/>
    </location>
</feature>
<evidence type="ECO:0000256" key="9">
    <source>
        <dbReference type="RuleBase" id="RU000488"/>
    </source>
</evidence>
<evidence type="ECO:0000256" key="6">
    <source>
        <dbReference type="ARBA" id="ARBA00022989"/>
    </source>
</evidence>
<dbReference type="EMBL" id="CAJZBQ010000052">
    <property type="protein sequence ID" value="CAG9330784.1"/>
    <property type="molecule type" value="Genomic_DNA"/>
</dbReference>
<keyword evidence="12" id="KW-1185">Reference proteome</keyword>
<keyword evidence="4 8" id="KW-0812">Transmembrane</keyword>
<protein>
    <recommendedName>
        <fullName evidence="13">Mitochondrial carrier protein</fullName>
    </recommendedName>
</protein>
<evidence type="ECO:0000256" key="4">
    <source>
        <dbReference type="ARBA" id="ARBA00022692"/>
    </source>
</evidence>
<dbReference type="InterPro" id="IPR023395">
    <property type="entry name" value="MCP_dom_sf"/>
</dbReference>
<proteinExistence type="inferred from homology"/>
<feature type="transmembrane region" description="Helical" evidence="10">
    <location>
        <begin position="200"/>
        <end position="222"/>
    </location>
</feature>
<dbReference type="GO" id="GO:0055085">
    <property type="term" value="P:transmembrane transport"/>
    <property type="evidence" value="ECO:0007669"/>
    <property type="project" value="InterPro"/>
</dbReference>
<gene>
    <name evidence="11" type="ORF">BSTOLATCC_MIC52198</name>
</gene>
<keyword evidence="7 8" id="KW-0472">Membrane</keyword>
<dbReference type="PROSITE" id="PS50920">
    <property type="entry name" value="SOLCAR"/>
    <property type="match status" value="3"/>
</dbReference>
<evidence type="ECO:0000256" key="8">
    <source>
        <dbReference type="PROSITE-ProRule" id="PRU00282"/>
    </source>
</evidence>
<evidence type="ECO:0008006" key="13">
    <source>
        <dbReference type="Google" id="ProtNLM"/>
    </source>
</evidence>
<feature type="repeat" description="Solcar" evidence="8">
    <location>
        <begin position="17"/>
        <end position="101"/>
    </location>
</feature>
<feature type="transmembrane region" description="Helical" evidence="10">
    <location>
        <begin position="20"/>
        <end position="40"/>
    </location>
</feature>
<dbReference type="Gene3D" id="1.50.40.10">
    <property type="entry name" value="Mitochondrial carrier domain"/>
    <property type="match status" value="2"/>
</dbReference>
<comment type="similarity">
    <text evidence="2 9">Belongs to the mitochondrial carrier (TC 2.A.29) family.</text>
</comment>
<dbReference type="InterPro" id="IPR018108">
    <property type="entry name" value="MCP_transmembrane"/>
</dbReference>
<evidence type="ECO:0000256" key="1">
    <source>
        <dbReference type="ARBA" id="ARBA00004141"/>
    </source>
</evidence>
<evidence type="ECO:0000256" key="3">
    <source>
        <dbReference type="ARBA" id="ARBA00022448"/>
    </source>
</evidence>
<dbReference type="InterPro" id="IPR044712">
    <property type="entry name" value="SLC25A32-like"/>
</dbReference>